<protein>
    <submittedName>
        <fullName evidence="2">Uncharacterized protein</fullName>
    </submittedName>
</protein>
<dbReference type="EMBL" id="CVQH01022750">
    <property type="protein sequence ID" value="CRK33983.1"/>
    <property type="molecule type" value="Genomic_DNA"/>
</dbReference>
<evidence type="ECO:0000313" key="2">
    <source>
        <dbReference type="EMBL" id="CRK33983.1"/>
    </source>
</evidence>
<dbReference type="AlphaFoldDB" id="A0A0G4MI57"/>
<name>A0A0G4MI57_VERLO</name>
<dbReference type="Proteomes" id="UP000044602">
    <property type="component" value="Unassembled WGS sequence"/>
</dbReference>
<gene>
    <name evidence="2" type="ORF">BN1708_006238</name>
</gene>
<organism evidence="2 3">
    <name type="scientific">Verticillium longisporum</name>
    <name type="common">Verticillium dahliae var. longisporum</name>
    <dbReference type="NCBI Taxonomy" id="100787"/>
    <lineage>
        <taxon>Eukaryota</taxon>
        <taxon>Fungi</taxon>
        <taxon>Dikarya</taxon>
        <taxon>Ascomycota</taxon>
        <taxon>Pezizomycotina</taxon>
        <taxon>Sordariomycetes</taxon>
        <taxon>Hypocreomycetidae</taxon>
        <taxon>Glomerellales</taxon>
        <taxon>Plectosphaerellaceae</taxon>
        <taxon>Verticillium</taxon>
    </lineage>
</organism>
<feature type="compositionally biased region" description="Low complexity" evidence="1">
    <location>
        <begin position="28"/>
        <end position="55"/>
    </location>
</feature>
<reference evidence="2 3" key="1">
    <citation type="submission" date="2015-05" db="EMBL/GenBank/DDBJ databases">
        <authorList>
            <person name="Wang D.B."/>
            <person name="Wang M."/>
        </authorList>
    </citation>
    <scope>NUCLEOTIDE SEQUENCE [LARGE SCALE GENOMIC DNA]</scope>
    <source>
        <strain evidence="2">VL1</strain>
    </source>
</reference>
<keyword evidence="3" id="KW-1185">Reference proteome</keyword>
<evidence type="ECO:0000256" key="1">
    <source>
        <dbReference type="SAM" id="MobiDB-lite"/>
    </source>
</evidence>
<feature type="region of interest" description="Disordered" evidence="1">
    <location>
        <begin position="1"/>
        <end position="70"/>
    </location>
</feature>
<accession>A0A0G4MI57</accession>
<sequence length="96" mass="10292">MGLTSPRTHVAKEPRRRNPRSTALCAARSSSRISTSTSHTRYPPSPDVARAASPSRPAPPRRPAWSPRPAYLGSPLAVVAAGIVVGFRDVEHQGLE</sequence>
<evidence type="ECO:0000313" key="3">
    <source>
        <dbReference type="Proteomes" id="UP000044602"/>
    </source>
</evidence>
<proteinExistence type="predicted"/>